<dbReference type="OrthoDB" id="3608749at2"/>
<reference evidence="2 4" key="1">
    <citation type="submission" date="2016-09" db="EMBL/GenBank/DDBJ databases">
        <title>genome sequences of unsequenced Mycobacteria.</title>
        <authorList>
            <person name="Greninger A.L."/>
            <person name="Jerome K.R."/>
            <person name="Mcnair B."/>
            <person name="Wallis C."/>
            <person name="Fang F."/>
        </authorList>
    </citation>
    <scope>NUCLEOTIDE SEQUENCE [LARGE SCALE GENOMIC DNA]</scope>
    <source>
        <strain evidence="2 4">BM1</strain>
    </source>
</reference>
<dbReference type="RefSeq" id="WP_073858206.1">
    <property type="nucleotide sequence ID" value="NZ_BAAATC010000019.1"/>
</dbReference>
<gene>
    <name evidence="2" type="ORF">BV510_13840</name>
    <name evidence="3" type="ORF">CRI78_04775</name>
</gene>
<evidence type="ECO:0000313" key="4">
    <source>
        <dbReference type="Proteomes" id="UP000191039"/>
    </source>
</evidence>
<dbReference type="Gene3D" id="3.30.450.180">
    <property type="match status" value="1"/>
</dbReference>
<dbReference type="InterPro" id="IPR010982">
    <property type="entry name" value="Lambda_DNA-bd_dom_sf"/>
</dbReference>
<dbReference type="SMART" id="SM00530">
    <property type="entry name" value="HTH_XRE"/>
    <property type="match status" value="1"/>
</dbReference>
<dbReference type="Gene3D" id="1.10.260.40">
    <property type="entry name" value="lambda repressor-like DNA-binding domains"/>
    <property type="match status" value="1"/>
</dbReference>
<comment type="caution">
    <text evidence="2">The sequence shown here is derived from an EMBL/GenBank/DDBJ whole genome shotgun (WGS) entry which is preliminary data.</text>
</comment>
<reference evidence="3 5" key="2">
    <citation type="submission" date="2017-10" db="EMBL/GenBank/DDBJ databases">
        <title>The new phylogeny of genus Mycobacterium.</title>
        <authorList>
            <person name="Tortoli E."/>
            <person name="Trovato A."/>
            <person name="Cirillo D.M."/>
        </authorList>
    </citation>
    <scope>NUCLEOTIDE SEQUENCE [LARGE SCALE GENOMIC DNA]</scope>
    <source>
        <strain evidence="3 5">IP141170001</strain>
    </source>
</reference>
<dbReference type="PANTHER" id="PTHR35010">
    <property type="entry name" value="BLL4672 PROTEIN-RELATED"/>
    <property type="match status" value="1"/>
</dbReference>
<dbReference type="SUPFAM" id="SSF47413">
    <property type="entry name" value="lambda repressor-like DNA-binding domains"/>
    <property type="match status" value="1"/>
</dbReference>
<protein>
    <submittedName>
        <fullName evidence="2">Transcriptional regulator</fullName>
    </submittedName>
</protein>
<evidence type="ECO:0000313" key="5">
    <source>
        <dbReference type="Proteomes" id="UP000220340"/>
    </source>
</evidence>
<dbReference type="GO" id="GO:0003677">
    <property type="term" value="F:DNA binding"/>
    <property type="evidence" value="ECO:0007669"/>
    <property type="project" value="InterPro"/>
</dbReference>
<accession>A0A1Q4H951</accession>
<dbReference type="Pfam" id="PF17765">
    <property type="entry name" value="MLTR_LBD"/>
    <property type="match status" value="1"/>
</dbReference>
<dbReference type="InterPro" id="IPR041413">
    <property type="entry name" value="MLTR_LBD"/>
</dbReference>
<proteinExistence type="predicted"/>
<name>A0A1Q4H951_9MYCO</name>
<sequence length="276" mass="30058">MAASGNTLGDYLRARRGQVKPEDVGLAAGGRRRVQGLRREELATLAGISADYYLRLEQGRDKNPSAQILDALARALRLDAKAAEYLHQLARPSSGHREHADIEVAADDSAELIEQFAMPAIVAGRCLDVLAANPLARALSPGFAPGQNFLRWRLLDPAARELYIDWDEMTDIAVSGLREVAASDPEDPRLGSLIAELSATSGRFRELWGRADVGYRSSLIHLRHPIVGELYLRSHRLSITHSGGQHLLIYRVEPGSASAAALEALARGEGRAHSHQ</sequence>
<dbReference type="EMBL" id="PDCR01000005">
    <property type="protein sequence ID" value="PEG55581.1"/>
    <property type="molecule type" value="Genomic_DNA"/>
</dbReference>
<feature type="domain" description="HTH cro/C1-type" evidence="1">
    <location>
        <begin position="32"/>
        <end position="83"/>
    </location>
</feature>
<dbReference type="PROSITE" id="PS50943">
    <property type="entry name" value="HTH_CROC1"/>
    <property type="match status" value="1"/>
</dbReference>
<dbReference type="PANTHER" id="PTHR35010:SF2">
    <property type="entry name" value="BLL4672 PROTEIN"/>
    <property type="match status" value="1"/>
</dbReference>
<dbReference type="AlphaFoldDB" id="A0A1Q4H951"/>
<dbReference type="InterPro" id="IPR001387">
    <property type="entry name" value="Cro/C1-type_HTH"/>
</dbReference>
<organism evidence="2 4">
    <name type="scientific">Mycolicibacterium diernhoferi</name>
    <dbReference type="NCBI Taxonomy" id="1801"/>
    <lineage>
        <taxon>Bacteria</taxon>
        <taxon>Bacillati</taxon>
        <taxon>Actinomycetota</taxon>
        <taxon>Actinomycetes</taxon>
        <taxon>Mycobacteriales</taxon>
        <taxon>Mycobacteriaceae</taxon>
        <taxon>Mycolicibacterium</taxon>
    </lineage>
</organism>
<dbReference type="STRING" id="1801.BRW64_20110"/>
<dbReference type="EMBL" id="MIJD01000132">
    <property type="protein sequence ID" value="OPE53763.1"/>
    <property type="molecule type" value="Genomic_DNA"/>
</dbReference>
<evidence type="ECO:0000313" key="3">
    <source>
        <dbReference type="EMBL" id="PEG55581.1"/>
    </source>
</evidence>
<keyword evidence="5" id="KW-1185">Reference proteome</keyword>
<evidence type="ECO:0000313" key="2">
    <source>
        <dbReference type="EMBL" id="OPE53763.1"/>
    </source>
</evidence>
<dbReference type="Pfam" id="PF13560">
    <property type="entry name" value="HTH_31"/>
    <property type="match status" value="1"/>
</dbReference>
<dbReference type="Proteomes" id="UP000220340">
    <property type="component" value="Unassembled WGS sequence"/>
</dbReference>
<dbReference type="Proteomes" id="UP000191039">
    <property type="component" value="Unassembled WGS sequence"/>
</dbReference>
<evidence type="ECO:0000259" key="1">
    <source>
        <dbReference type="PROSITE" id="PS50943"/>
    </source>
</evidence>
<dbReference type="CDD" id="cd00093">
    <property type="entry name" value="HTH_XRE"/>
    <property type="match status" value="1"/>
</dbReference>